<organism evidence="2 3">
    <name type="scientific">Quercus lobata</name>
    <name type="common">Valley oak</name>
    <dbReference type="NCBI Taxonomy" id="97700"/>
    <lineage>
        <taxon>Eukaryota</taxon>
        <taxon>Viridiplantae</taxon>
        <taxon>Streptophyta</taxon>
        <taxon>Embryophyta</taxon>
        <taxon>Tracheophyta</taxon>
        <taxon>Spermatophyta</taxon>
        <taxon>Magnoliopsida</taxon>
        <taxon>eudicotyledons</taxon>
        <taxon>Gunneridae</taxon>
        <taxon>Pentapetalae</taxon>
        <taxon>rosids</taxon>
        <taxon>fabids</taxon>
        <taxon>Fagales</taxon>
        <taxon>Fagaceae</taxon>
        <taxon>Quercus</taxon>
    </lineage>
</organism>
<name>A0A7N2N1Z6_QUELO</name>
<keyword evidence="3" id="KW-1185">Reference proteome</keyword>
<dbReference type="InterPro" id="IPR026960">
    <property type="entry name" value="RVT-Znf"/>
</dbReference>
<reference evidence="2 3" key="1">
    <citation type="journal article" date="2016" name="G3 (Bethesda)">
        <title>First Draft Assembly and Annotation of the Genome of a California Endemic Oak Quercus lobata Nee (Fagaceae).</title>
        <authorList>
            <person name="Sork V.L."/>
            <person name="Fitz-Gibbon S.T."/>
            <person name="Puiu D."/>
            <person name="Crepeau M."/>
            <person name="Gugger P.F."/>
            <person name="Sherman R."/>
            <person name="Stevens K."/>
            <person name="Langley C.H."/>
            <person name="Pellegrini M."/>
            <person name="Salzberg S.L."/>
        </authorList>
    </citation>
    <scope>NUCLEOTIDE SEQUENCE [LARGE SCALE GENOMIC DNA]</scope>
    <source>
        <strain evidence="2 3">cv. SW786</strain>
    </source>
</reference>
<proteinExistence type="predicted"/>
<protein>
    <recommendedName>
        <fullName evidence="1">Reverse transcriptase zinc-binding domain-containing protein</fullName>
    </recommendedName>
</protein>
<dbReference type="InParanoid" id="A0A7N2N1Z6"/>
<evidence type="ECO:0000313" key="2">
    <source>
        <dbReference type="EnsemblPlants" id="QL12p002268:mrna:CDS:1"/>
    </source>
</evidence>
<dbReference type="AlphaFoldDB" id="A0A7N2N1Z6"/>
<dbReference type="EMBL" id="LRBV02000012">
    <property type="status" value="NOT_ANNOTATED_CDS"/>
    <property type="molecule type" value="Genomic_DNA"/>
</dbReference>
<evidence type="ECO:0000313" key="3">
    <source>
        <dbReference type="Proteomes" id="UP000594261"/>
    </source>
</evidence>
<dbReference type="OMA" id="WHALWKL"/>
<reference evidence="2" key="2">
    <citation type="submission" date="2021-01" db="UniProtKB">
        <authorList>
            <consortium name="EnsemblPlants"/>
        </authorList>
    </citation>
    <scope>IDENTIFICATION</scope>
</reference>
<dbReference type="Proteomes" id="UP000594261">
    <property type="component" value="Chromosome 12"/>
</dbReference>
<accession>A0A7N2N1Z6</accession>
<feature type="domain" description="Reverse transcriptase zinc-binding" evidence="1">
    <location>
        <begin position="17"/>
        <end position="105"/>
    </location>
</feature>
<sequence length="106" mass="12530">MDAEDVLIWPHSQDGQYSCKSGYRFLKDEEAMDNAQDDAIMDSKLWKGIWTLQVPNKVKNLLWRACRNAFPTKEILIRWTIIIDPLCDRCMKHMRHLYMLCGIARN</sequence>
<dbReference type="Pfam" id="PF13966">
    <property type="entry name" value="zf-RVT"/>
    <property type="match status" value="1"/>
</dbReference>
<dbReference type="EnsemblPlants" id="QL12p002268:mrna">
    <property type="protein sequence ID" value="QL12p002268:mrna:CDS:1"/>
    <property type="gene ID" value="QL12p002268"/>
</dbReference>
<evidence type="ECO:0000259" key="1">
    <source>
        <dbReference type="Pfam" id="PF13966"/>
    </source>
</evidence>
<dbReference type="Gramene" id="QL12p002268:mrna">
    <property type="protein sequence ID" value="QL12p002268:mrna:CDS:1"/>
    <property type="gene ID" value="QL12p002268"/>
</dbReference>